<feature type="region of interest" description="Disordered" evidence="8">
    <location>
        <begin position="1"/>
        <end position="82"/>
    </location>
</feature>
<dbReference type="InterPro" id="IPR010491">
    <property type="entry name" value="PRP1_N"/>
</dbReference>
<evidence type="ECO:0000256" key="5">
    <source>
        <dbReference type="ARBA" id="ARBA00023242"/>
    </source>
</evidence>
<gene>
    <name evidence="10" type="primary">PRP6</name>
    <name evidence="10" type="ORF">ATY40_BA7504793</name>
</gene>
<accession>A0A1B2JHE8</accession>
<organism evidence="10 11">
    <name type="scientific">Komagataella pastoris</name>
    <name type="common">Yeast</name>
    <name type="synonym">Pichia pastoris</name>
    <dbReference type="NCBI Taxonomy" id="4922"/>
    <lineage>
        <taxon>Eukaryota</taxon>
        <taxon>Fungi</taxon>
        <taxon>Dikarya</taxon>
        <taxon>Ascomycota</taxon>
        <taxon>Saccharomycotina</taxon>
        <taxon>Pichiomycetes</taxon>
        <taxon>Pichiales</taxon>
        <taxon>Pichiaceae</taxon>
        <taxon>Komagataella</taxon>
    </lineage>
</organism>
<dbReference type="InterPro" id="IPR011990">
    <property type="entry name" value="TPR-like_helical_dom_sf"/>
</dbReference>
<evidence type="ECO:0000256" key="7">
    <source>
        <dbReference type="SAM" id="Coils"/>
    </source>
</evidence>
<comment type="subcellular location">
    <subcellularLocation>
        <location evidence="1">Nucleus</location>
    </subcellularLocation>
</comment>
<feature type="repeat" description="TPR" evidence="6">
    <location>
        <begin position="556"/>
        <end position="589"/>
    </location>
</feature>
<keyword evidence="11" id="KW-1185">Reference proteome</keyword>
<evidence type="ECO:0000256" key="6">
    <source>
        <dbReference type="PROSITE-ProRule" id="PRU00339"/>
    </source>
</evidence>
<dbReference type="InterPro" id="IPR003107">
    <property type="entry name" value="HAT"/>
</dbReference>
<dbReference type="GO" id="GO:0005634">
    <property type="term" value="C:nucleus"/>
    <property type="evidence" value="ECO:0007669"/>
    <property type="project" value="UniProtKB-ARBA"/>
</dbReference>
<name>A0A1B2JHE8_PICPA</name>
<feature type="domain" description="PRP1 splicing factor N-terminal" evidence="9">
    <location>
        <begin position="11"/>
        <end position="142"/>
    </location>
</feature>
<dbReference type="GO" id="GO:0000398">
    <property type="term" value="P:mRNA splicing, via spliceosome"/>
    <property type="evidence" value="ECO:0007669"/>
    <property type="project" value="InterPro"/>
</dbReference>
<evidence type="ECO:0000256" key="8">
    <source>
        <dbReference type="SAM" id="MobiDB-lite"/>
    </source>
</evidence>
<protein>
    <submittedName>
        <fullName evidence="10">BA75_04793T0</fullName>
    </submittedName>
</protein>
<evidence type="ECO:0000256" key="3">
    <source>
        <dbReference type="ARBA" id="ARBA00022737"/>
    </source>
</evidence>
<feature type="coiled-coil region" evidence="7">
    <location>
        <begin position="101"/>
        <end position="128"/>
    </location>
</feature>
<evidence type="ECO:0000259" key="9">
    <source>
        <dbReference type="Pfam" id="PF06424"/>
    </source>
</evidence>
<evidence type="ECO:0000256" key="2">
    <source>
        <dbReference type="ARBA" id="ARBA00022664"/>
    </source>
</evidence>
<dbReference type="InterPro" id="IPR045075">
    <property type="entry name" value="Syf1-like"/>
</dbReference>
<keyword evidence="2" id="KW-0507">mRNA processing</keyword>
<dbReference type="SUPFAM" id="SSF48452">
    <property type="entry name" value="TPR-like"/>
    <property type="match status" value="2"/>
</dbReference>
<keyword evidence="4" id="KW-0508">mRNA splicing</keyword>
<reference evidence="10 11" key="1">
    <citation type="submission" date="2016-02" db="EMBL/GenBank/DDBJ databases">
        <title>Comparative genomic and transcriptomic foundation for Pichia pastoris.</title>
        <authorList>
            <person name="Love K.R."/>
            <person name="Shah K.A."/>
            <person name="Whittaker C.A."/>
            <person name="Wu J."/>
            <person name="Bartlett M.C."/>
            <person name="Ma D."/>
            <person name="Leeson R.L."/>
            <person name="Priest M."/>
            <person name="Young S.K."/>
            <person name="Love J.C."/>
        </authorList>
    </citation>
    <scope>NUCLEOTIDE SEQUENCE [LARGE SCALE GENOMIC DNA]</scope>
    <source>
        <strain evidence="10 11">ATCC 28485</strain>
    </source>
</reference>
<evidence type="ECO:0000313" key="10">
    <source>
        <dbReference type="EMBL" id="ANZ77469.1"/>
    </source>
</evidence>
<keyword evidence="5" id="KW-0539">Nucleus</keyword>
<dbReference type="PANTHER" id="PTHR11246:SF1">
    <property type="entry name" value="PRE-MRNA-PROCESSING FACTOR 6"/>
    <property type="match status" value="1"/>
</dbReference>
<keyword evidence="7" id="KW-0175">Coiled coil</keyword>
<feature type="compositionally biased region" description="Acidic residues" evidence="8">
    <location>
        <begin position="43"/>
        <end position="64"/>
    </location>
</feature>
<dbReference type="OrthoDB" id="440128at2759"/>
<dbReference type="Pfam" id="PF06424">
    <property type="entry name" value="PRP1_N"/>
    <property type="match status" value="1"/>
</dbReference>
<proteinExistence type="predicted"/>
<dbReference type="InterPro" id="IPR019734">
    <property type="entry name" value="TPR_rpt"/>
</dbReference>
<evidence type="ECO:0000313" key="11">
    <source>
        <dbReference type="Proteomes" id="UP000094565"/>
    </source>
</evidence>
<sequence>MERKAFLDQEPPPGYVAGLGRGATGFTTQADVGTGRIVPASLSDEDSDDEGSVDDRFEDADETENGFNGSKEKDDSDDEADQVFAEIEERLKRRNKRKNDVQEVEEPLDEIKKNFQELKKNLTSISEEEWLNLPESGDLTRKNKRTRLEEQQQQRFYAVPDSIINGAVADTIDTSNSIDVTKISVAKDRLLGLRLDEQLDTEGNDVQEYLNSLKEQEDFSAKFGDINRARLILNSLRKTEPHRASSWIASARLEEQSKNFFKAKELITQGCKMCPRDENVWLERIRLNKTTDITLCKIIVTEGLQYNVKSVKLWLQAIDLENESFSRKRILRKALENLPRSVPLWTRMIDEESSQEEKLKLLTKAVELIPDNPELCVNYIRMEQKHNLERAKLFLKDSLKKIPESVDLTLLSCEIEEYEHVLGNEPPSTEKLSVVFMDVLQSLENQDKKLTFNEWLKYCEEYEKRGEYKNLITVIIENTVTFGFEDIPEPDLVAKVSKIAHEYEGTELARLSGLIYHALTKKFPLNSSAWKSFIDQNTSGIENRYEKCLDKNPTWVEFWISYNSTLLKNGNIEKAREVLDRATKHNPRDPKLIIKSIEFCFNGPNRKESLELIEEGIAKFPELKIFYIYKIKVSHALKISSSKLIQVCDGGILEHSKAEEMYLLKSEILVNGHSYDKARTTLEQGITECPQSFSLKLKLCSLDEFKLRVITRARTVLELAVTEIKSDLAWFELVRFENRNRSKEDAQIVLSKALQKYPSSVLLLILRIQFEERASKRRNLYIESLKKTDEDKLLVSVIANNLWRRDGKPEKALKFFKQSLEAPVENGDILSIYFNFIRKNGSPEQLQDFWAMVNRINKDQLKKGYYWIQETQDLIPWKQTNEMIENTGRKLDNDLIYS</sequence>
<evidence type="ECO:0000256" key="4">
    <source>
        <dbReference type="ARBA" id="ARBA00023187"/>
    </source>
</evidence>
<dbReference type="PROSITE" id="PS50005">
    <property type="entry name" value="TPR"/>
    <property type="match status" value="1"/>
</dbReference>
<dbReference type="PANTHER" id="PTHR11246">
    <property type="entry name" value="PRE-MRNA SPLICING FACTOR"/>
    <property type="match status" value="1"/>
</dbReference>
<dbReference type="AlphaFoldDB" id="A0A1B2JHE8"/>
<dbReference type="SMART" id="SM00386">
    <property type="entry name" value="HAT"/>
    <property type="match status" value="9"/>
</dbReference>
<keyword evidence="3" id="KW-0677">Repeat</keyword>
<evidence type="ECO:0000256" key="1">
    <source>
        <dbReference type="ARBA" id="ARBA00004123"/>
    </source>
</evidence>
<dbReference type="Proteomes" id="UP000094565">
    <property type="component" value="Chromosome 4"/>
</dbReference>
<dbReference type="Gene3D" id="1.25.40.10">
    <property type="entry name" value="Tetratricopeptide repeat domain"/>
    <property type="match status" value="4"/>
</dbReference>
<keyword evidence="6" id="KW-0802">TPR repeat</keyword>
<dbReference type="EMBL" id="CP014587">
    <property type="protein sequence ID" value="ANZ77469.1"/>
    <property type="molecule type" value="Genomic_DNA"/>
</dbReference>